<dbReference type="PANTHER" id="PTHR43586:SF21">
    <property type="entry name" value="PYRIDOXAL PHOSPHATE (PLP)-DEPENDENT ASPARTATE AMINOTRANSFERASE SUPERFAMILY"/>
    <property type="match status" value="1"/>
</dbReference>
<sequence>MPDGYLNTPSIGIPPVRTVNAVAEAVQRWGRGADTPGDFEESVAISRQGFANLIGVPADRVAIGSAVSQLLATVAAGLPDGARVLAAEGEFTSVSFPFAAQAHRGITVTEVPLDEVPAAAPGYDLVAVSVVQSANGAVVDLDALRAATEGAGVPVALDVTQAAGWMPLRLDWADWVAGAGYKWLLSPRGAAWLSVHPRVLERGVPVVAGWYAGEDPWQALYGLPMRLAGGATRYDLSPVWLAHAGAAVSLPYLASVDLNAVKSHCVKLADALLAGLGLPEQGSAIVAIDAEPGRLAGAGIVASARAGRARVGFALYNTMDDVERLLSALA</sequence>
<dbReference type="SUPFAM" id="SSF53383">
    <property type="entry name" value="PLP-dependent transferases"/>
    <property type="match status" value="1"/>
</dbReference>
<accession>A0A9W6R5Z5</accession>
<gene>
    <name evidence="3" type="ORF">Atai01_59470</name>
</gene>
<dbReference type="InterPro" id="IPR015422">
    <property type="entry name" value="PyrdxlP-dep_Trfase_small"/>
</dbReference>
<keyword evidence="3" id="KW-0808">Transferase</keyword>
<protein>
    <submittedName>
        <fullName evidence="3">Aminotransferase class V</fullName>
    </submittedName>
</protein>
<dbReference type="InterPro" id="IPR015424">
    <property type="entry name" value="PyrdxlP-dep_Trfase"/>
</dbReference>
<dbReference type="Gene3D" id="3.90.1150.10">
    <property type="entry name" value="Aspartate Aminotransferase, domain 1"/>
    <property type="match status" value="1"/>
</dbReference>
<dbReference type="AlphaFoldDB" id="A0A9W6R5Z5"/>
<evidence type="ECO:0000313" key="4">
    <source>
        <dbReference type="Proteomes" id="UP001165136"/>
    </source>
</evidence>
<dbReference type="Proteomes" id="UP001165136">
    <property type="component" value="Unassembled WGS sequence"/>
</dbReference>
<dbReference type="EMBL" id="BSTI01000016">
    <property type="protein sequence ID" value="GLY69328.1"/>
    <property type="molecule type" value="Genomic_DNA"/>
</dbReference>
<dbReference type="Pfam" id="PF00266">
    <property type="entry name" value="Aminotran_5"/>
    <property type="match status" value="1"/>
</dbReference>
<organism evidence="3 4">
    <name type="scientific">Amycolatopsis taiwanensis</name>
    <dbReference type="NCBI Taxonomy" id="342230"/>
    <lineage>
        <taxon>Bacteria</taxon>
        <taxon>Bacillati</taxon>
        <taxon>Actinomycetota</taxon>
        <taxon>Actinomycetes</taxon>
        <taxon>Pseudonocardiales</taxon>
        <taxon>Pseudonocardiaceae</taxon>
        <taxon>Amycolatopsis</taxon>
    </lineage>
</organism>
<keyword evidence="4" id="KW-1185">Reference proteome</keyword>
<evidence type="ECO:0000256" key="1">
    <source>
        <dbReference type="ARBA" id="ARBA00023194"/>
    </source>
</evidence>
<dbReference type="InterPro" id="IPR000192">
    <property type="entry name" value="Aminotrans_V_dom"/>
</dbReference>
<proteinExistence type="predicted"/>
<dbReference type="Gene3D" id="3.40.640.10">
    <property type="entry name" value="Type I PLP-dependent aspartate aminotransferase-like (Major domain)"/>
    <property type="match status" value="1"/>
</dbReference>
<evidence type="ECO:0000313" key="3">
    <source>
        <dbReference type="EMBL" id="GLY69328.1"/>
    </source>
</evidence>
<keyword evidence="1" id="KW-0045">Antibiotic biosynthesis</keyword>
<dbReference type="InterPro" id="IPR015421">
    <property type="entry name" value="PyrdxlP-dep_Trfase_major"/>
</dbReference>
<feature type="domain" description="Aminotransferase class V" evidence="2">
    <location>
        <begin position="39"/>
        <end position="276"/>
    </location>
</feature>
<evidence type="ECO:0000259" key="2">
    <source>
        <dbReference type="Pfam" id="PF00266"/>
    </source>
</evidence>
<name>A0A9W6R5Z5_9PSEU</name>
<dbReference type="GO" id="GO:0008483">
    <property type="term" value="F:transaminase activity"/>
    <property type="evidence" value="ECO:0007669"/>
    <property type="project" value="UniProtKB-KW"/>
</dbReference>
<dbReference type="PANTHER" id="PTHR43586">
    <property type="entry name" value="CYSTEINE DESULFURASE"/>
    <property type="match status" value="1"/>
</dbReference>
<keyword evidence="3" id="KW-0032">Aminotransferase</keyword>
<reference evidence="3" key="1">
    <citation type="submission" date="2023-03" db="EMBL/GenBank/DDBJ databases">
        <title>Amycolatopsis taiwanensis NBRC 103393.</title>
        <authorList>
            <person name="Ichikawa N."/>
            <person name="Sato H."/>
            <person name="Tonouchi N."/>
        </authorList>
    </citation>
    <scope>NUCLEOTIDE SEQUENCE</scope>
    <source>
        <strain evidence="3">NBRC 103393</strain>
    </source>
</reference>
<dbReference type="GO" id="GO:0017000">
    <property type="term" value="P:antibiotic biosynthetic process"/>
    <property type="evidence" value="ECO:0007669"/>
    <property type="project" value="UniProtKB-KW"/>
</dbReference>
<comment type="caution">
    <text evidence="3">The sequence shown here is derived from an EMBL/GenBank/DDBJ whole genome shotgun (WGS) entry which is preliminary data.</text>
</comment>